<proteinExistence type="predicted"/>
<keyword evidence="3" id="KW-1185">Reference proteome</keyword>
<feature type="region of interest" description="Disordered" evidence="1">
    <location>
        <begin position="204"/>
        <end position="401"/>
    </location>
</feature>
<dbReference type="OrthoDB" id="10369921at2759"/>
<protein>
    <submittedName>
        <fullName evidence="2">Uncharacterized protein</fullName>
    </submittedName>
</protein>
<feature type="compositionally biased region" description="Low complexity" evidence="1">
    <location>
        <begin position="374"/>
        <end position="387"/>
    </location>
</feature>
<organism evidence="2 3">
    <name type="scientific">Trichonephila inaurata madagascariensis</name>
    <dbReference type="NCBI Taxonomy" id="2747483"/>
    <lineage>
        <taxon>Eukaryota</taxon>
        <taxon>Metazoa</taxon>
        <taxon>Ecdysozoa</taxon>
        <taxon>Arthropoda</taxon>
        <taxon>Chelicerata</taxon>
        <taxon>Arachnida</taxon>
        <taxon>Araneae</taxon>
        <taxon>Araneomorphae</taxon>
        <taxon>Entelegynae</taxon>
        <taxon>Araneoidea</taxon>
        <taxon>Nephilidae</taxon>
        <taxon>Trichonephila</taxon>
        <taxon>Trichonephila inaurata</taxon>
    </lineage>
</organism>
<feature type="compositionally biased region" description="Basic and acidic residues" evidence="1">
    <location>
        <begin position="421"/>
        <end position="443"/>
    </location>
</feature>
<comment type="caution">
    <text evidence="2">The sequence shown here is derived from an EMBL/GenBank/DDBJ whole genome shotgun (WGS) entry which is preliminary data.</text>
</comment>
<feature type="compositionally biased region" description="Acidic residues" evidence="1">
    <location>
        <begin position="133"/>
        <end position="146"/>
    </location>
</feature>
<feature type="compositionally biased region" description="Basic and acidic residues" evidence="1">
    <location>
        <begin position="346"/>
        <end position="357"/>
    </location>
</feature>
<feature type="compositionally biased region" description="Polar residues" evidence="1">
    <location>
        <begin position="231"/>
        <end position="244"/>
    </location>
</feature>
<feature type="compositionally biased region" description="Low complexity" evidence="1">
    <location>
        <begin position="263"/>
        <end position="275"/>
    </location>
</feature>
<reference evidence="2" key="1">
    <citation type="submission" date="2020-08" db="EMBL/GenBank/DDBJ databases">
        <title>Multicomponent nature underlies the extraordinary mechanical properties of spider dragline silk.</title>
        <authorList>
            <person name="Kono N."/>
            <person name="Nakamura H."/>
            <person name="Mori M."/>
            <person name="Yoshida Y."/>
            <person name="Ohtoshi R."/>
            <person name="Malay A.D."/>
            <person name="Moran D.A.P."/>
            <person name="Tomita M."/>
            <person name="Numata K."/>
            <person name="Arakawa K."/>
        </authorList>
    </citation>
    <scope>NUCLEOTIDE SEQUENCE</scope>
</reference>
<dbReference type="AlphaFoldDB" id="A0A8X7C4Q6"/>
<evidence type="ECO:0000256" key="1">
    <source>
        <dbReference type="SAM" id="MobiDB-lite"/>
    </source>
</evidence>
<evidence type="ECO:0000313" key="3">
    <source>
        <dbReference type="Proteomes" id="UP000886998"/>
    </source>
</evidence>
<accession>A0A8X7C4Q6</accession>
<feature type="compositionally biased region" description="Basic and acidic residues" evidence="1">
    <location>
        <begin position="309"/>
        <end position="335"/>
    </location>
</feature>
<feature type="compositionally biased region" description="Polar residues" evidence="1">
    <location>
        <begin position="359"/>
        <end position="370"/>
    </location>
</feature>
<name>A0A8X7C4Q6_9ARAC</name>
<feature type="region of interest" description="Disordered" evidence="1">
    <location>
        <begin position="25"/>
        <end position="164"/>
    </location>
</feature>
<feature type="compositionally biased region" description="Polar residues" evidence="1">
    <location>
        <begin position="281"/>
        <end position="306"/>
    </location>
</feature>
<feature type="compositionally biased region" description="Basic and acidic residues" evidence="1">
    <location>
        <begin position="390"/>
        <end position="401"/>
    </location>
</feature>
<sequence>MWLLRSRSQGKSAGLFYVLLRKSVPGSPRRTADADDVSIYLSAALPPDDLESSDESTKKETPPTTPSTESEEGVTPFHKVHHDTSGTPDSDRTSDITALFDPSPEPLSSLQEPQTVIEIRSEATSEEILSVGNDDDEMDRIDDEDSLEVREKPNKGGWLESSGSSFFLGFRTGKCCEVRGGMERLQMGSFMPLDIRKTADELSTVSEVSEESSKNGMIRVRKKKSDRKASEASSISEDQQSRFTTAKGALASKRSSSSEYIPSETTTPDSTTSGSFVLDNGSYTENGSYNSLSNHDAKTPDSSSQIVVEEIKEKDDSKTRTESESASESYKDSKSSKTPLPPDEDSLGRQERSDGERLPTSSPAHSATSDLSEKLASLTLSSSSSVSHKIPKDGDAPWERNRYPNQALSAWCSEGAIPKQKHLEEGRRKKDRLRNRSEPREHVTSLQSRSPENKLSDDETVTWFRGRAPTPLCSHCGAHPPPRSAPPDWDRGYPRFWDTPSSHQPAMMWRSRDYRDPMMSYGGHGRYSGSSYSGSHCHVPRSWSSDSSSAGPAMALEMEMYPDEDEDAGVHSESYRSASWIYISDSDELAVWKQQRVPRGTRSKPGSLTIFYKRLFFLMYCRTIYLKKRLYGRPLFGHQFKVL</sequence>
<evidence type="ECO:0000313" key="2">
    <source>
        <dbReference type="EMBL" id="GFY52444.1"/>
    </source>
</evidence>
<dbReference type="Proteomes" id="UP000886998">
    <property type="component" value="Unassembled WGS sequence"/>
</dbReference>
<feature type="region of interest" description="Disordered" evidence="1">
    <location>
        <begin position="419"/>
        <end position="458"/>
    </location>
</feature>
<dbReference type="EMBL" id="BMAV01008692">
    <property type="protein sequence ID" value="GFY52444.1"/>
    <property type="molecule type" value="Genomic_DNA"/>
</dbReference>
<gene>
    <name evidence="2" type="primary">NCL1_17649</name>
    <name evidence="2" type="ORF">TNIN_443191</name>
</gene>